<dbReference type="GO" id="GO:0005524">
    <property type="term" value="F:ATP binding"/>
    <property type="evidence" value="ECO:0007669"/>
    <property type="project" value="UniProtKB-KW"/>
</dbReference>
<protein>
    <submittedName>
        <fullName evidence="8">1-phosphofructokinase family hexose kinase</fullName>
    </submittedName>
</protein>
<keyword evidence="4" id="KW-0418">Kinase</keyword>
<reference evidence="8" key="1">
    <citation type="submission" date="2023-03" db="EMBL/GenBank/DDBJ databases">
        <title>Andean soil-derived lignocellulolytic bacterial consortium as a source of novel taxa and putative plastic-active enzymes.</title>
        <authorList>
            <person name="Diaz-Garcia L."/>
            <person name="Chuvochina M."/>
            <person name="Feuerriegel G."/>
            <person name="Bunk B."/>
            <person name="Sproer C."/>
            <person name="Streit W.R."/>
            <person name="Rodriguez L.M."/>
            <person name="Overmann J."/>
            <person name="Jimenez D.J."/>
        </authorList>
    </citation>
    <scope>NUCLEOTIDE SEQUENCE</scope>
    <source>
        <strain evidence="8">MAG 7</strain>
    </source>
</reference>
<feature type="domain" description="Carbohydrate kinase PfkB" evidence="7">
    <location>
        <begin position="17"/>
        <end position="292"/>
    </location>
</feature>
<accession>A0AAJ5WVE0</accession>
<dbReference type="PROSITE" id="PS00583">
    <property type="entry name" value="PFKB_KINASES_1"/>
    <property type="match status" value="1"/>
</dbReference>
<evidence type="ECO:0000256" key="4">
    <source>
        <dbReference type="ARBA" id="ARBA00022777"/>
    </source>
</evidence>
<sequence length="310" mass="33100">MIVTITMNPSVDKSTSVDKLVPEKKMRCAELITEAGGGGINISKALKELGGDSLAIFPSGGLNGKALEGYLSEKGIRFQTIPIERETRENIVVRENHSNQQFRFVMPGPEMGQQEVDACLDMVRRLDPAPSIIVASGSLPPGMPANFFGLLADLAKEIGARYIVDTSGEPLLLAAQEGVYLLKPNMSELGKLSGHDYIEAGDVGKAALEVIRKGECEVMVVSMGPAGALLVTRDGHHQIPAPVVKKQSTVGAGDSMVAGMIWQLSQGKPLKEVVQFGVACGTAATMNPGTTLFKKADVERLFRWIQEAGQ</sequence>
<evidence type="ECO:0000259" key="7">
    <source>
        <dbReference type="Pfam" id="PF00294"/>
    </source>
</evidence>
<dbReference type="PIRSF" id="PIRSF000535">
    <property type="entry name" value="1PFK/6PFK/LacC"/>
    <property type="match status" value="1"/>
</dbReference>
<dbReference type="Proteomes" id="UP001220610">
    <property type="component" value="Chromosome"/>
</dbReference>
<dbReference type="InterPro" id="IPR017583">
    <property type="entry name" value="Tagatose/fructose_Pkinase"/>
</dbReference>
<dbReference type="Gene3D" id="3.40.1190.20">
    <property type="match status" value="1"/>
</dbReference>
<evidence type="ECO:0000256" key="6">
    <source>
        <dbReference type="PIRNR" id="PIRNR000535"/>
    </source>
</evidence>
<dbReference type="FunFam" id="3.40.1190.20:FF:000001">
    <property type="entry name" value="Phosphofructokinase"/>
    <property type="match status" value="1"/>
</dbReference>
<comment type="similarity">
    <text evidence="1">Belongs to the carbohydrate kinase PfkB family.</text>
</comment>
<dbReference type="PROSITE" id="PS00584">
    <property type="entry name" value="PFKB_KINASES_2"/>
    <property type="match status" value="1"/>
</dbReference>
<keyword evidence="3" id="KW-0547">Nucleotide-binding</keyword>
<dbReference type="EMBL" id="CP119311">
    <property type="protein sequence ID" value="WEK36854.1"/>
    <property type="molecule type" value="Genomic_DNA"/>
</dbReference>
<dbReference type="GO" id="GO:0003872">
    <property type="term" value="F:6-phosphofructokinase activity"/>
    <property type="evidence" value="ECO:0007669"/>
    <property type="project" value="TreeGrafter"/>
</dbReference>
<dbReference type="InterPro" id="IPR002173">
    <property type="entry name" value="Carboh/pur_kinase_PfkB_CS"/>
</dbReference>
<dbReference type="InterPro" id="IPR029056">
    <property type="entry name" value="Ribokinase-like"/>
</dbReference>
<dbReference type="InterPro" id="IPR011611">
    <property type="entry name" value="PfkB_dom"/>
</dbReference>
<evidence type="ECO:0000313" key="9">
    <source>
        <dbReference type="Proteomes" id="UP001220610"/>
    </source>
</evidence>
<evidence type="ECO:0000256" key="2">
    <source>
        <dbReference type="ARBA" id="ARBA00022679"/>
    </source>
</evidence>
<keyword evidence="2 6" id="KW-0808">Transferase</keyword>
<dbReference type="NCBIfam" id="TIGR03168">
    <property type="entry name" value="1-PFK"/>
    <property type="match status" value="1"/>
</dbReference>
<dbReference type="SUPFAM" id="SSF53613">
    <property type="entry name" value="Ribokinase-like"/>
    <property type="match status" value="1"/>
</dbReference>
<organism evidence="8 9">
    <name type="scientific">Candidatus Pseudobacter hemicellulosilyticus</name>
    <dbReference type="NCBI Taxonomy" id="3121375"/>
    <lineage>
        <taxon>Bacteria</taxon>
        <taxon>Pseudomonadati</taxon>
        <taxon>Bacteroidota</taxon>
        <taxon>Chitinophagia</taxon>
        <taxon>Chitinophagales</taxon>
        <taxon>Chitinophagaceae</taxon>
        <taxon>Pseudobacter</taxon>
    </lineage>
</organism>
<keyword evidence="5" id="KW-0067">ATP-binding</keyword>
<dbReference type="AlphaFoldDB" id="A0AAJ5WVE0"/>
<dbReference type="PANTHER" id="PTHR46566:SF2">
    <property type="entry name" value="ATP-DEPENDENT 6-PHOSPHOFRUCTOKINASE ISOZYME 2"/>
    <property type="match status" value="1"/>
</dbReference>
<dbReference type="PANTHER" id="PTHR46566">
    <property type="entry name" value="1-PHOSPHOFRUCTOKINASE-RELATED"/>
    <property type="match status" value="1"/>
</dbReference>
<evidence type="ECO:0000256" key="3">
    <source>
        <dbReference type="ARBA" id="ARBA00022741"/>
    </source>
</evidence>
<proteinExistence type="inferred from homology"/>
<evidence type="ECO:0000256" key="5">
    <source>
        <dbReference type="ARBA" id="ARBA00022840"/>
    </source>
</evidence>
<evidence type="ECO:0000313" key="8">
    <source>
        <dbReference type="EMBL" id="WEK36854.1"/>
    </source>
</evidence>
<dbReference type="GO" id="GO:0005829">
    <property type="term" value="C:cytosol"/>
    <property type="evidence" value="ECO:0007669"/>
    <property type="project" value="TreeGrafter"/>
</dbReference>
<gene>
    <name evidence="8" type="ORF">P0Y53_05005</name>
</gene>
<dbReference type="Pfam" id="PF00294">
    <property type="entry name" value="PfkB"/>
    <property type="match status" value="1"/>
</dbReference>
<evidence type="ECO:0000256" key="1">
    <source>
        <dbReference type="ARBA" id="ARBA00010688"/>
    </source>
</evidence>
<dbReference type="CDD" id="cd01164">
    <property type="entry name" value="FruK_PfkB_like"/>
    <property type="match status" value="1"/>
</dbReference>
<name>A0AAJ5WVE0_9BACT</name>